<accession>A0AAV7R8N4</accession>
<protein>
    <submittedName>
        <fullName evidence="2">Uncharacterized protein</fullName>
    </submittedName>
</protein>
<name>A0AAV7R8N4_PLEWA</name>
<keyword evidence="3" id="KW-1185">Reference proteome</keyword>
<evidence type="ECO:0000313" key="3">
    <source>
        <dbReference type="Proteomes" id="UP001066276"/>
    </source>
</evidence>
<dbReference type="Proteomes" id="UP001066276">
    <property type="component" value="Chromosome 5"/>
</dbReference>
<sequence length="113" mass="11662">MSLSGHGVGRPVATQEKGTEAVERRSRHAVANESIIKERSSIIQVRGQLGPGDSEERQGGGHGAGHGRDGPSATAGSTVGSLHLLVAAITRLKLRKWFLGGRGGPDCGSNAIM</sequence>
<evidence type="ECO:0000256" key="1">
    <source>
        <dbReference type="SAM" id="MobiDB-lite"/>
    </source>
</evidence>
<evidence type="ECO:0000313" key="2">
    <source>
        <dbReference type="EMBL" id="KAJ1148846.1"/>
    </source>
</evidence>
<feature type="region of interest" description="Disordered" evidence="1">
    <location>
        <begin position="1"/>
        <end position="77"/>
    </location>
</feature>
<reference evidence="2" key="1">
    <citation type="journal article" date="2022" name="bioRxiv">
        <title>Sequencing and chromosome-scale assembly of the giantPleurodeles waltlgenome.</title>
        <authorList>
            <person name="Brown T."/>
            <person name="Elewa A."/>
            <person name="Iarovenko S."/>
            <person name="Subramanian E."/>
            <person name="Araus A.J."/>
            <person name="Petzold A."/>
            <person name="Susuki M."/>
            <person name="Suzuki K.-i.T."/>
            <person name="Hayashi T."/>
            <person name="Toyoda A."/>
            <person name="Oliveira C."/>
            <person name="Osipova E."/>
            <person name="Leigh N.D."/>
            <person name="Simon A."/>
            <person name="Yun M.H."/>
        </authorList>
    </citation>
    <scope>NUCLEOTIDE SEQUENCE</scope>
    <source>
        <strain evidence="2">20211129_DDA</strain>
        <tissue evidence="2">Liver</tissue>
    </source>
</reference>
<dbReference type="AlphaFoldDB" id="A0AAV7R8N4"/>
<comment type="caution">
    <text evidence="2">The sequence shown here is derived from an EMBL/GenBank/DDBJ whole genome shotgun (WGS) entry which is preliminary data.</text>
</comment>
<dbReference type="EMBL" id="JANPWB010000009">
    <property type="protein sequence ID" value="KAJ1148846.1"/>
    <property type="molecule type" value="Genomic_DNA"/>
</dbReference>
<gene>
    <name evidence="2" type="ORF">NDU88_001670</name>
</gene>
<organism evidence="2 3">
    <name type="scientific">Pleurodeles waltl</name>
    <name type="common">Iberian ribbed newt</name>
    <dbReference type="NCBI Taxonomy" id="8319"/>
    <lineage>
        <taxon>Eukaryota</taxon>
        <taxon>Metazoa</taxon>
        <taxon>Chordata</taxon>
        <taxon>Craniata</taxon>
        <taxon>Vertebrata</taxon>
        <taxon>Euteleostomi</taxon>
        <taxon>Amphibia</taxon>
        <taxon>Batrachia</taxon>
        <taxon>Caudata</taxon>
        <taxon>Salamandroidea</taxon>
        <taxon>Salamandridae</taxon>
        <taxon>Pleurodelinae</taxon>
        <taxon>Pleurodeles</taxon>
    </lineage>
</organism>
<proteinExistence type="predicted"/>